<evidence type="ECO:0000259" key="2">
    <source>
        <dbReference type="PROSITE" id="PS50966"/>
    </source>
</evidence>
<dbReference type="PROSITE" id="PS50966">
    <property type="entry name" value="ZF_SWIM"/>
    <property type="match status" value="1"/>
</dbReference>
<dbReference type="PANTHER" id="PTHR34631">
    <property type="match status" value="1"/>
</dbReference>
<evidence type="ECO:0000256" key="1">
    <source>
        <dbReference type="PROSITE-ProRule" id="PRU00325"/>
    </source>
</evidence>
<organism evidence="3 4">
    <name type="scientific">Methanolapillus millepedarum</name>
    <dbReference type="NCBI Taxonomy" id="3028296"/>
    <lineage>
        <taxon>Archaea</taxon>
        <taxon>Methanobacteriati</taxon>
        <taxon>Methanobacteriota</taxon>
        <taxon>Stenosarchaea group</taxon>
        <taxon>Methanomicrobia</taxon>
        <taxon>Methanosarcinales</taxon>
        <taxon>Methanosarcinaceae</taxon>
        <taxon>Methanolapillus</taxon>
    </lineage>
</organism>
<feature type="domain" description="SWIM-type" evidence="2">
    <location>
        <begin position="41"/>
        <end position="75"/>
    </location>
</feature>
<dbReference type="InterPro" id="IPR053172">
    <property type="entry name" value="Tn903_transposase"/>
</dbReference>
<dbReference type="InterPro" id="IPR002559">
    <property type="entry name" value="Transposase_11"/>
</dbReference>
<keyword evidence="4" id="KW-1185">Reference proteome</keyword>
<dbReference type="AlphaFoldDB" id="A0AA96V134"/>
<keyword evidence="1" id="KW-0862">Zinc</keyword>
<accession>A0AA96V134</accession>
<dbReference type="Pfam" id="PF04434">
    <property type="entry name" value="SWIM"/>
    <property type="match status" value="1"/>
</dbReference>
<dbReference type="RefSeq" id="WP_338102576.1">
    <property type="nucleotide sequence ID" value="NZ_CP131060.1"/>
</dbReference>
<gene>
    <name evidence="3" type="ORF">MsAc7_00110</name>
</gene>
<dbReference type="GeneID" id="89229132"/>
<reference evidence="3 4" key="1">
    <citation type="submission" date="2023-07" db="EMBL/GenBank/DDBJ databases">
        <title>Closed genoem sequence of Methanosarcinaceae archaeon Ac7.</title>
        <authorList>
            <person name="Poehlein A."/>
            <person name="Protasov E."/>
            <person name="Platt K."/>
            <person name="Reeh H."/>
            <person name="Daniel R."/>
            <person name="Brune A."/>
        </authorList>
    </citation>
    <scope>NUCLEOTIDE SEQUENCE [LARGE SCALE GENOMIC DNA]</scope>
    <source>
        <strain evidence="3 4">Ac7</strain>
    </source>
</reference>
<dbReference type="InterPro" id="IPR007527">
    <property type="entry name" value="Znf_SWIM"/>
</dbReference>
<dbReference type="GO" id="GO:0004803">
    <property type="term" value="F:transposase activity"/>
    <property type="evidence" value="ECO:0007669"/>
    <property type="project" value="InterPro"/>
</dbReference>
<proteinExistence type="predicted"/>
<dbReference type="Pfam" id="PF01609">
    <property type="entry name" value="DDE_Tnp_1"/>
    <property type="match status" value="1"/>
</dbReference>
<dbReference type="GO" id="GO:0008270">
    <property type="term" value="F:zinc ion binding"/>
    <property type="evidence" value="ECO:0007669"/>
    <property type="project" value="UniProtKB-KW"/>
</dbReference>
<dbReference type="EMBL" id="CP131060">
    <property type="protein sequence ID" value="WNY24489.1"/>
    <property type="molecule type" value="Genomic_DNA"/>
</dbReference>
<evidence type="ECO:0000313" key="3">
    <source>
        <dbReference type="EMBL" id="WNY24489.1"/>
    </source>
</evidence>
<dbReference type="GO" id="GO:0003677">
    <property type="term" value="F:DNA binding"/>
    <property type="evidence" value="ECO:0007669"/>
    <property type="project" value="InterPro"/>
</dbReference>
<dbReference type="GO" id="GO:0006313">
    <property type="term" value="P:DNA transposition"/>
    <property type="evidence" value="ECO:0007669"/>
    <property type="project" value="InterPro"/>
</dbReference>
<evidence type="ECO:0000313" key="4">
    <source>
        <dbReference type="Proteomes" id="UP001303587"/>
    </source>
</evidence>
<dbReference type="Proteomes" id="UP001303587">
    <property type="component" value="Chromosome"/>
</dbReference>
<dbReference type="PANTHER" id="PTHR34631:SF3">
    <property type="entry name" value="ISSOD12 TRANSPOSASE TNPA_ISSOD12"/>
    <property type="match status" value="1"/>
</dbReference>
<protein>
    <recommendedName>
        <fullName evidence="2">SWIM-type domain-containing protein</fullName>
    </recommendedName>
</protein>
<keyword evidence="1" id="KW-0863">Zinc-finger</keyword>
<name>A0AA96V134_9EURY</name>
<sequence length="413" mass="47741">MNPEFPINIRKERGYEIAATSLIVETEKGWKVPSQSGGGSYFVKSDGFGATCTCPDYKNGIYKCKHIWAVECFVTQKVKQTNEASKKETYRQQWSAYDKATINQKPLFMQMLHELTSLVEQPHNCIGRPSLPISDMIFASAMKVYSTFSLRRFMGDLEIAYSKNCMSVVPCYSSIGHFMQREDITPILEELVRITSLPLNSIEKDFAIDSTGFGTSNFQRWHSFKYGKEIKSKRWVKCHFMTGVKTNIITSVRITTEIDNDFPQLEHLVKETSFNFEMAEISADKAYLGQTNLEIIESYGAVPFIPFKSNSKARGKGRLWHKMYHYFMFNQEEFAEHYHKRSNAETTVHMLKSKFKDSIRAKSWNAQVNEVLLKVICHNICVLIQEMYELGVQPEFEAYLQIKQNNHENPIFV</sequence>
<keyword evidence="1" id="KW-0479">Metal-binding</keyword>